<proteinExistence type="predicted"/>
<reference evidence="1" key="1">
    <citation type="submission" date="2018-11" db="EMBL/GenBank/DDBJ databases">
        <authorList>
            <consortium name="Pathogen Informatics"/>
        </authorList>
    </citation>
    <scope>NUCLEOTIDE SEQUENCE</scope>
</reference>
<evidence type="ECO:0000313" key="2">
    <source>
        <dbReference type="Proteomes" id="UP000784294"/>
    </source>
</evidence>
<organism evidence="1 2">
    <name type="scientific">Protopolystoma xenopodis</name>
    <dbReference type="NCBI Taxonomy" id="117903"/>
    <lineage>
        <taxon>Eukaryota</taxon>
        <taxon>Metazoa</taxon>
        <taxon>Spiralia</taxon>
        <taxon>Lophotrochozoa</taxon>
        <taxon>Platyhelminthes</taxon>
        <taxon>Monogenea</taxon>
        <taxon>Polyopisthocotylea</taxon>
        <taxon>Polystomatidea</taxon>
        <taxon>Polystomatidae</taxon>
        <taxon>Protopolystoma</taxon>
    </lineage>
</organism>
<dbReference type="AlphaFoldDB" id="A0A3S5FFS8"/>
<protein>
    <submittedName>
        <fullName evidence="1">Uncharacterized protein</fullName>
    </submittedName>
</protein>
<evidence type="ECO:0000313" key="1">
    <source>
        <dbReference type="EMBL" id="VEL33680.1"/>
    </source>
</evidence>
<accession>A0A3S5FFS8</accession>
<name>A0A3S5FFS8_9PLAT</name>
<sequence>MYQRCDVIRVCISKKNSFKWICELASAESEEGVFWCKDRWVGQKSPQFTILRLASCDPEEGIFRLFYDDRHHHSERAYFTKNRTDRLNQH</sequence>
<dbReference type="EMBL" id="CAAALY010246219">
    <property type="protein sequence ID" value="VEL33680.1"/>
    <property type="molecule type" value="Genomic_DNA"/>
</dbReference>
<comment type="caution">
    <text evidence="1">The sequence shown here is derived from an EMBL/GenBank/DDBJ whole genome shotgun (WGS) entry which is preliminary data.</text>
</comment>
<dbReference type="Proteomes" id="UP000784294">
    <property type="component" value="Unassembled WGS sequence"/>
</dbReference>
<gene>
    <name evidence="1" type="ORF">PXEA_LOCUS27120</name>
</gene>
<keyword evidence="2" id="KW-1185">Reference proteome</keyword>